<evidence type="ECO:0000313" key="10">
    <source>
        <dbReference type="EMBL" id="PEA86840.1"/>
    </source>
</evidence>
<dbReference type="NCBIfam" id="TIGR01181">
    <property type="entry name" value="dTDP_gluc_dehyt"/>
    <property type="match status" value="1"/>
</dbReference>
<accession>A0A9X6Y876</accession>
<evidence type="ECO:0000256" key="5">
    <source>
        <dbReference type="ARBA" id="ARBA00016977"/>
    </source>
</evidence>
<dbReference type="InterPro" id="IPR016040">
    <property type="entry name" value="NAD(P)-bd_dom"/>
</dbReference>
<keyword evidence="6" id="KW-0520">NAD</keyword>
<dbReference type="Gene3D" id="3.40.50.720">
    <property type="entry name" value="NAD(P)-binding Rossmann-like Domain"/>
    <property type="match status" value="1"/>
</dbReference>
<dbReference type="CDD" id="cd05246">
    <property type="entry name" value="dTDP_GD_SDR_e"/>
    <property type="match status" value="1"/>
</dbReference>
<evidence type="ECO:0000256" key="2">
    <source>
        <dbReference type="ARBA" id="ARBA00001911"/>
    </source>
</evidence>
<sequence length="339" mass="38753">MKVLVTGGAGFIGSNFVRYMVKKYPEYNIVNLDSLTYAGNLENLKDIEALSNYKFVKGDIADRQFINQLFKEEKFDYVLNFAAESHVDRSITNPDIFIQTNIQGTQVLLDAAKNAEVKKYLQVSTDEVYGTLGETGYFTEETPLASNSPYSSSKAGADLLVRAYHETFGLPVNITRCSNNYGPFHFPEKLIPLMIINALNDKQLPVYGDGLNVRDWLHVEDHCQAIDLVLHKGKNGEVYNVGGNNERTNIEIIKTILKALGKPESLIKYVTDRPGHDRRYAIDATKLREELGWSPKYNFDTGIEQTIKWYLENQDWWKNIISGEYQEYFKNQYANRLEV</sequence>
<comment type="caution">
    <text evidence="10">The sequence shown here is derived from an EMBL/GenBank/DDBJ whole genome shotgun (WGS) entry which is preliminary data.</text>
</comment>
<organism evidence="10 11">
    <name type="scientific">Bacillus thuringiensis</name>
    <dbReference type="NCBI Taxonomy" id="1428"/>
    <lineage>
        <taxon>Bacteria</taxon>
        <taxon>Bacillati</taxon>
        <taxon>Bacillota</taxon>
        <taxon>Bacilli</taxon>
        <taxon>Bacillales</taxon>
        <taxon>Bacillaceae</taxon>
        <taxon>Bacillus</taxon>
        <taxon>Bacillus cereus group</taxon>
    </lineage>
</organism>
<comment type="cofactor">
    <cofactor evidence="2 8">
        <name>NAD(+)</name>
        <dbReference type="ChEBI" id="CHEBI:57540"/>
    </cofactor>
</comment>
<dbReference type="RefSeq" id="WP_098902549.1">
    <property type="nucleotide sequence ID" value="NZ_NVNL01000056.1"/>
</dbReference>
<evidence type="ECO:0000256" key="1">
    <source>
        <dbReference type="ARBA" id="ARBA00001539"/>
    </source>
</evidence>
<evidence type="ECO:0000256" key="7">
    <source>
        <dbReference type="ARBA" id="ARBA00023239"/>
    </source>
</evidence>
<dbReference type="Pfam" id="PF16363">
    <property type="entry name" value="GDP_Man_Dehyd"/>
    <property type="match status" value="1"/>
</dbReference>
<evidence type="ECO:0000256" key="8">
    <source>
        <dbReference type="RuleBase" id="RU004473"/>
    </source>
</evidence>
<feature type="domain" description="NAD(P)-binding" evidence="9">
    <location>
        <begin position="4"/>
        <end position="306"/>
    </location>
</feature>
<dbReference type="Proteomes" id="UP000220702">
    <property type="component" value="Unassembled WGS sequence"/>
</dbReference>
<evidence type="ECO:0000256" key="4">
    <source>
        <dbReference type="ARBA" id="ARBA00011990"/>
    </source>
</evidence>
<dbReference type="SUPFAM" id="SSF51735">
    <property type="entry name" value="NAD(P)-binding Rossmann-fold domains"/>
    <property type="match status" value="1"/>
</dbReference>
<protein>
    <recommendedName>
        <fullName evidence="5 8">dTDP-glucose 4,6-dehydratase</fullName>
        <ecNumber evidence="4 8">4.2.1.46</ecNumber>
    </recommendedName>
</protein>
<dbReference type="EC" id="4.2.1.46" evidence="4 8"/>
<dbReference type="EMBL" id="NVNL01000056">
    <property type="protein sequence ID" value="PEA86840.1"/>
    <property type="molecule type" value="Genomic_DNA"/>
</dbReference>
<evidence type="ECO:0000313" key="11">
    <source>
        <dbReference type="Proteomes" id="UP000220702"/>
    </source>
</evidence>
<dbReference type="InterPro" id="IPR036291">
    <property type="entry name" value="NAD(P)-bd_dom_sf"/>
</dbReference>
<evidence type="ECO:0000259" key="9">
    <source>
        <dbReference type="Pfam" id="PF16363"/>
    </source>
</evidence>
<comment type="similarity">
    <text evidence="3 8">Belongs to the NAD(P)-dependent epimerase/dehydratase family. dTDP-glucose dehydratase subfamily.</text>
</comment>
<dbReference type="InterPro" id="IPR005888">
    <property type="entry name" value="dTDP_Gluc_deHydtase"/>
</dbReference>
<dbReference type="PANTHER" id="PTHR43000">
    <property type="entry name" value="DTDP-D-GLUCOSE 4,6-DEHYDRATASE-RELATED"/>
    <property type="match status" value="1"/>
</dbReference>
<dbReference type="FunFam" id="3.40.50.720:FF:000304">
    <property type="entry name" value="UDP-glucose 4,6-dehydratase"/>
    <property type="match status" value="1"/>
</dbReference>
<comment type="catalytic activity">
    <reaction evidence="1 8">
        <text>dTDP-alpha-D-glucose = dTDP-4-dehydro-6-deoxy-alpha-D-glucose + H2O</text>
        <dbReference type="Rhea" id="RHEA:17221"/>
        <dbReference type="ChEBI" id="CHEBI:15377"/>
        <dbReference type="ChEBI" id="CHEBI:57477"/>
        <dbReference type="ChEBI" id="CHEBI:57649"/>
        <dbReference type="EC" id="4.2.1.46"/>
    </reaction>
</comment>
<reference evidence="10 11" key="1">
    <citation type="submission" date="2017-09" db="EMBL/GenBank/DDBJ databases">
        <title>Large-scale bioinformatics analysis of Bacillus genomes uncovers conserved roles of natural products in bacterial physiology.</title>
        <authorList>
            <consortium name="Agbiome Team Llc"/>
            <person name="Bleich R.M."/>
            <person name="Grubbs K.J."/>
            <person name="Santa Maria K.C."/>
            <person name="Allen S.E."/>
            <person name="Farag S."/>
            <person name="Shank E.A."/>
            <person name="Bowers A."/>
        </authorList>
    </citation>
    <scope>NUCLEOTIDE SEQUENCE [LARGE SCALE GENOMIC DNA]</scope>
    <source>
        <strain evidence="10 11">AFS089089</strain>
    </source>
</reference>
<name>A0A9X6Y876_BACTU</name>
<evidence type="ECO:0000256" key="6">
    <source>
        <dbReference type="ARBA" id="ARBA00023027"/>
    </source>
</evidence>
<dbReference type="GO" id="GO:0008460">
    <property type="term" value="F:dTDP-glucose 4,6-dehydratase activity"/>
    <property type="evidence" value="ECO:0007669"/>
    <property type="project" value="UniProtKB-EC"/>
</dbReference>
<gene>
    <name evidence="10" type="primary">rfbB</name>
    <name evidence="10" type="ORF">CON71_28105</name>
</gene>
<keyword evidence="7 8" id="KW-0456">Lyase</keyword>
<evidence type="ECO:0000256" key="3">
    <source>
        <dbReference type="ARBA" id="ARBA00008178"/>
    </source>
</evidence>
<proteinExistence type="inferred from homology"/>
<dbReference type="GO" id="GO:0009225">
    <property type="term" value="P:nucleotide-sugar metabolic process"/>
    <property type="evidence" value="ECO:0007669"/>
    <property type="project" value="InterPro"/>
</dbReference>
<dbReference type="Gene3D" id="3.90.25.10">
    <property type="entry name" value="UDP-galactose 4-epimerase, domain 1"/>
    <property type="match status" value="1"/>
</dbReference>
<dbReference type="AlphaFoldDB" id="A0A9X6Y876"/>